<feature type="binding site" description="axial binding residue" evidence="2">
    <location>
        <position position="88"/>
    </location>
    <ligand>
        <name>heme c</name>
        <dbReference type="ChEBI" id="CHEBI:61717"/>
        <label>1</label>
    </ligand>
    <ligandPart>
        <name>Fe</name>
        <dbReference type="ChEBI" id="CHEBI:18248"/>
    </ligandPart>
</feature>
<dbReference type="GO" id="GO:0020037">
    <property type="term" value="F:heme binding"/>
    <property type="evidence" value="ECO:0007669"/>
    <property type="project" value="InterPro"/>
</dbReference>
<feature type="binding site" description="axial binding residue" evidence="2">
    <location>
        <position position="59"/>
    </location>
    <ligand>
        <name>heme c</name>
        <dbReference type="ChEBI" id="CHEBI:61717"/>
        <label>1</label>
    </ligand>
    <ligandPart>
        <name>Fe</name>
        <dbReference type="ChEBI" id="CHEBI:18248"/>
    </ligandPart>
</feature>
<dbReference type="GO" id="GO:0009055">
    <property type="term" value="F:electron transfer activity"/>
    <property type="evidence" value="ECO:0007669"/>
    <property type="project" value="InterPro"/>
</dbReference>
<dbReference type="CDD" id="cd08168">
    <property type="entry name" value="Cytochrom_C3"/>
    <property type="match status" value="1"/>
</dbReference>
<reference evidence="5 6" key="1">
    <citation type="submission" date="2015-07" db="EMBL/GenBank/DDBJ databases">
        <title>Genome analysis of myxobacterium Chondromyces crocatus Cm c5 reveals a high potential for natural compound synthesis and the genetic basis for the loss of fruiting body formation.</title>
        <authorList>
            <person name="Zaburannyi N."/>
            <person name="Bunk B."/>
            <person name="Maier J."/>
            <person name="Overmann J."/>
            <person name="Mueller R."/>
        </authorList>
    </citation>
    <scope>NUCLEOTIDE SEQUENCE [LARGE SCALE GENOMIC DNA]</scope>
    <source>
        <strain evidence="5 6">Cm c5</strain>
    </source>
</reference>
<dbReference type="SUPFAM" id="SSF48695">
    <property type="entry name" value="Multiheme cytochromes"/>
    <property type="match status" value="1"/>
</dbReference>
<dbReference type="InterPro" id="IPR002322">
    <property type="entry name" value="Cyt_c_III"/>
</dbReference>
<comment type="cofactor">
    <cofactor evidence="2">
        <name>heme c</name>
        <dbReference type="ChEBI" id="CHEBI:61717"/>
    </cofactor>
    <text evidence="2">Binds 4 heme c groups covalently per monomer.</text>
</comment>
<organism evidence="5 6">
    <name type="scientific">Chondromyces crocatus</name>
    <dbReference type="NCBI Taxonomy" id="52"/>
    <lineage>
        <taxon>Bacteria</taxon>
        <taxon>Pseudomonadati</taxon>
        <taxon>Myxococcota</taxon>
        <taxon>Polyangia</taxon>
        <taxon>Polyangiales</taxon>
        <taxon>Polyangiaceae</taxon>
        <taxon>Chondromyces</taxon>
    </lineage>
</organism>
<accession>A0A0K1ETH6</accession>
<dbReference type="InterPro" id="IPR036280">
    <property type="entry name" value="Multihaem_cyt_sf"/>
</dbReference>
<feature type="binding site" description="axial binding residue" evidence="2">
    <location>
        <position position="56"/>
    </location>
    <ligand>
        <name>heme c</name>
        <dbReference type="ChEBI" id="CHEBI:61717"/>
        <label>1</label>
    </ligand>
    <ligandPart>
        <name>Fe</name>
        <dbReference type="ChEBI" id="CHEBI:18248"/>
    </ligandPart>
</feature>
<dbReference type="PRINTS" id="PR00609">
    <property type="entry name" value="CYTOCHROMEC3"/>
</dbReference>
<dbReference type="InterPro" id="IPR029467">
    <property type="entry name" value="Cyt_c7-like"/>
</dbReference>
<evidence type="ECO:0000259" key="4">
    <source>
        <dbReference type="Pfam" id="PF14522"/>
    </source>
</evidence>
<dbReference type="GO" id="GO:0046872">
    <property type="term" value="F:metal ion binding"/>
    <property type="evidence" value="ECO:0007669"/>
    <property type="project" value="UniProtKB-KW"/>
</dbReference>
<keyword evidence="1 2" id="KW-0479">Metal-binding</keyword>
<dbReference type="STRING" id="52.CMC5_081750"/>
<dbReference type="Pfam" id="PF14522">
    <property type="entry name" value="Cytochrome_C7"/>
    <property type="match status" value="1"/>
</dbReference>
<feature type="binding site" description="covalent" evidence="2">
    <location>
        <position position="67"/>
    </location>
    <ligand>
        <name>heme c</name>
        <dbReference type="ChEBI" id="CHEBI:61717"/>
        <label>1</label>
    </ligand>
</feature>
<dbReference type="AlphaFoldDB" id="A0A0K1ETH6"/>
<dbReference type="OrthoDB" id="9814800at2"/>
<evidence type="ECO:0000256" key="3">
    <source>
        <dbReference type="SAM" id="MobiDB-lite"/>
    </source>
</evidence>
<feature type="binding site" description="axial binding residue" evidence="2">
    <location>
        <position position="71"/>
    </location>
    <ligand>
        <name>heme c</name>
        <dbReference type="ChEBI" id="CHEBI:61717"/>
        <label>1</label>
    </ligand>
    <ligandPart>
        <name>Fe</name>
        <dbReference type="ChEBI" id="CHEBI:18248"/>
    </ligandPart>
</feature>
<evidence type="ECO:0000313" key="5">
    <source>
        <dbReference type="EMBL" id="AKT43938.1"/>
    </source>
</evidence>
<keyword evidence="2" id="KW-0349">Heme</keyword>
<gene>
    <name evidence="5" type="ORF">CMC5_081750</name>
</gene>
<dbReference type="KEGG" id="ccro:CMC5_081750"/>
<keyword evidence="2" id="KW-0408">Iron</keyword>
<dbReference type="Proteomes" id="UP000067626">
    <property type="component" value="Chromosome"/>
</dbReference>
<evidence type="ECO:0000256" key="2">
    <source>
        <dbReference type="PIRSR" id="PIRSR602322-1"/>
    </source>
</evidence>
<dbReference type="EMBL" id="CP012159">
    <property type="protein sequence ID" value="AKT43938.1"/>
    <property type="molecule type" value="Genomic_DNA"/>
</dbReference>
<proteinExistence type="predicted"/>
<keyword evidence="6" id="KW-1185">Reference proteome</keyword>
<dbReference type="Gene3D" id="3.90.10.10">
    <property type="entry name" value="Cytochrome C3"/>
    <property type="match status" value="2"/>
</dbReference>
<feature type="region of interest" description="Disordered" evidence="3">
    <location>
        <begin position="201"/>
        <end position="242"/>
    </location>
</feature>
<evidence type="ECO:0000256" key="1">
    <source>
        <dbReference type="ARBA" id="ARBA00022723"/>
    </source>
</evidence>
<feature type="binding site" description="axial binding residue" evidence="2">
    <location>
        <position position="70"/>
    </location>
    <ligand>
        <name>heme c</name>
        <dbReference type="ChEBI" id="CHEBI:61717"/>
        <label>1</label>
    </ligand>
    <ligandPart>
        <name>Fe</name>
        <dbReference type="ChEBI" id="CHEBI:18248"/>
    </ligandPart>
</feature>
<sequence>MARFLFPRWANKVLPLSLAFGVLPLGAAVTAGLTYYGTNKHVEVGYQPHQPVDYSHKLHAGDLGMDCRYCHNTVERSEEAAIPPTETCMNCHSKVRTTSPKLLPVRESWANDTPIPWVRVHNLADYVYFDHSAHLSAGVGCVSCHGRVDQMAEVRQVEPLSMSWCLDCHRNPGPSLRDPKDITRMDLPALAHVTAAPAGLAGGGVQHGSASAQGPAPHGNPVAHTTDGRPVNPPLHCSGCHR</sequence>
<name>A0A0K1ETH6_CHOCO</name>
<feature type="domain" description="Cytochrome c7-like" evidence="4">
    <location>
        <begin position="52"/>
        <end position="98"/>
    </location>
</feature>
<dbReference type="PATRIC" id="fig|52.7.peg.8990"/>
<protein>
    <submittedName>
        <fullName evidence="5">Cytochrome C</fullName>
    </submittedName>
</protein>
<dbReference type="PANTHER" id="PTHR39425:SF1">
    <property type="entry name" value="CYTOCHROME C7-LIKE DOMAIN-CONTAINING PROTEIN"/>
    <property type="match status" value="1"/>
</dbReference>
<evidence type="ECO:0000313" key="6">
    <source>
        <dbReference type="Proteomes" id="UP000067626"/>
    </source>
</evidence>
<dbReference type="PANTHER" id="PTHR39425">
    <property type="entry name" value="LIPOPROTEIN CYTOCHROME C"/>
    <property type="match status" value="1"/>
</dbReference>
<dbReference type="RefSeq" id="WP_050435341.1">
    <property type="nucleotide sequence ID" value="NZ_CP012159.1"/>
</dbReference>